<keyword evidence="2" id="KW-1185">Reference proteome</keyword>
<name>A0A0V1M582_9BILA</name>
<comment type="caution">
    <text evidence="1">The sequence shown here is derived from an EMBL/GenBank/DDBJ whole genome shotgun (WGS) entry which is preliminary data.</text>
</comment>
<evidence type="ECO:0000313" key="1">
    <source>
        <dbReference type="EMBL" id="KRZ66446.1"/>
    </source>
</evidence>
<protein>
    <submittedName>
        <fullName evidence="1">Uncharacterized protein</fullName>
    </submittedName>
</protein>
<dbReference type="AlphaFoldDB" id="A0A0V1M582"/>
<organism evidence="1 2">
    <name type="scientific">Trichinella papuae</name>
    <dbReference type="NCBI Taxonomy" id="268474"/>
    <lineage>
        <taxon>Eukaryota</taxon>
        <taxon>Metazoa</taxon>
        <taxon>Ecdysozoa</taxon>
        <taxon>Nematoda</taxon>
        <taxon>Enoplea</taxon>
        <taxon>Dorylaimia</taxon>
        <taxon>Trichinellida</taxon>
        <taxon>Trichinellidae</taxon>
        <taxon>Trichinella</taxon>
    </lineage>
</organism>
<dbReference type="EMBL" id="JYDO01000243">
    <property type="protein sequence ID" value="KRZ66446.1"/>
    <property type="molecule type" value="Genomic_DNA"/>
</dbReference>
<proteinExistence type="predicted"/>
<accession>A0A0V1M582</accession>
<evidence type="ECO:0000313" key="2">
    <source>
        <dbReference type="Proteomes" id="UP000054843"/>
    </source>
</evidence>
<gene>
    <name evidence="1" type="ORF">T10_7976</name>
</gene>
<dbReference type="Proteomes" id="UP000054843">
    <property type="component" value="Unassembled WGS sequence"/>
</dbReference>
<reference evidence="1 2" key="1">
    <citation type="submission" date="2015-01" db="EMBL/GenBank/DDBJ databases">
        <title>Evolution of Trichinella species and genotypes.</title>
        <authorList>
            <person name="Korhonen P.K."/>
            <person name="Edoardo P."/>
            <person name="Giuseppe L.R."/>
            <person name="Gasser R.B."/>
        </authorList>
    </citation>
    <scope>NUCLEOTIDE SEQUENCE [LARGE SCALE GENOMIC DNA]</scope>
    <source>
        <strain evidence="1">ISS1980</strain>
    </source>
</reference>
<sequence>MKLPFLVLEFVHAGRFWQLPAHLVPPIFVNPRVLFGHFHVQRQFEFRMDLVVYKSIRLEATCSMYKILTRCAFCEGTVGQSRDSDSQVGHCTCFFPKQRCSKEGKVEEHVQNENSDCYQIEIVSVTSCCVSRRSRLLQISFLPFLLFLR</sequence>